<dbReference type="Proteomes" id="UP001595387">
    <property type="component" value="Unassembled WGS sequence"/>
</dbReference>
<evidence type="ECO:0000313" key="1">
    <source>
        <dbReference type="EMBL" id="MFC2946853.1"/>
    </source>
</evidence>
<comment type="caution">
    <text evidence="1">The sequence shown here is derived from an EMBL/GenBank/DDBJ whole genome shotgun (WGS) entry which is preliminary data.</text>
</comment>
<dbReference type="EMBL" id="JBHRRZ010000001">
    <property type="protein sequence ID" value="MFC2946853.1"/>
    <property type="molecule type" value="Genomic_DNA"/>
</dbReference>
<evidence type="ECO:0000313" key="2">
    <source>
        <dbReference type="Proteomes" id="UP001595387"/>
    </source>
</evidence>
<name>A0ABV7A1U3_9BACI</name>
<protein>
    <submittedName>
        <fullName evidence="1">Uncharacterized protein</fullName>
    </submittedName>
</protein>
<dbReference type="RefSeq" id="WP_390301545.1">
    <property type="nucleotide sequence ID" value="NZ_JBHRRZ010000001.1"/>
</dbReference>
<gene>
    <name evidence="1" type="ORF">ACFODW_00540</name>
</gene>
<reference evidence="2" key="1">
    <citation type="journal article" date="2019" name="Int. J. Syst. Evol. Microbiol.">
        <title>The Global Catalogue of Microorganisms (GCM) 10K type strain sequencing project: providing services to taxonomists for standard genome sequencing and annotation.</title>
        <authorList>
            <consortium name="The Broad Institute Genomics Platform"/>
            <consortium name="The Broad Institute Genome Sequencing Center for Infectious Disease"/>
            <person name="Wu L."/>
            <person name="Ma J."/>
        </authorList>
    </citation>
    <scope>NUCLEOTIDE SEQUENCE [LARGE SCALE GENOMIC DNA]</scope>
    <source>
        <strain evidence="2">KCTC 13193</strain>
    </source>
</reference>
<keyword evidence="2" id="KW-1185">Reference proteome</keyword>
<sequence length="17" mass="1908">MISFGTLMVTIQSSHKK</sequence>
<organism evidence="1 2">
    <name type="scientific">Virgibacillus sediminis</name>
    <dbReference type="NCBI Taxonomy" id="202260"/>
    <lineage>
        <taxon>Bacteria</taxon>
        <taxon>Bacillati</taxon>
        <taxon>Bacillota</taxon>
        <taxon>Bacilli</taxon>
        <taxon>Bacillales</taxon>
        <taxon>Bacillaceae</taxon>
        <taxon>Virgibacillus</taxon>
    </lineage>
</organism>
<proteinExistence type="predicted"/>
<accession>A0ABV7A1U3</accession>